<feature type="domain" description="Carrier" evidence="1">
    <location>
        <begin position="41"/>
        <end position="102"/>
    </location>
</feature>
<gene>
    <name evidence="2" type="ORF">BDV36DRAFT_290773</name>
</gene>
<dbReference type="Pfam" id="PF00550">
    <property type="entry name" value="PP-binding"/>
    <property type="match status" value="1"/>
</dbReference>
<reference evidence="2 3" key="1">
    <citation type="submission" date="2019-04" db="EMBL/GenBank/DDBJ databases">
        <authorList>
            <consortium name="DOE Joint Genome Institute"/>
            <person name="Mondo S."/>
            <person name="Kjaerbolling I."/>
            <person name="Vesth T."/>
            <person name="Frisvad J.C."/>
            <person name="Nybo J.L."/>
            <person name="Theobald S."/>
            <person name="Kildgaard S."/>
            <person name="Isbrandt T."/>
            <person name="Kuo A."/>
            <person name="Sato A."/>
            <person name="Lyhne E.K."/>
            <person name="Kogle M.E."/>
            <person name="Wiebenga A."/>
            <person name="Kun R.S."/>
            <person name="Lubbers R.J."/>
            <person name="Makela M.R."/>
            <person name="Barry K."/>
            <person name="Chovatia M."/>
            <person name="Clum A."/>
            <person name="Daum C."/>
            <person name="Haridas S."/>
            <person name="He G."/>
            <person name="LaButti K."/>
            <person name="Lipzen A."/>
            <person name="Riley R."/>
            <person name="Salamov A."/>
            <person name="Simmons B.A."/>
            <person name="Magnuson J.K."/>
            <person name="Henrissat B."/>
            <person name="Mortensen U.H."/>
            <person name="Larsen T.O."/>
            <person name="Devries R.P."/>
            <person name="Grigoriev I.V."/>
            <person name="Machida M."/>
            <person name="Baker S.E."/>
            <person name="Andersen M.R."/>
            <person name="Cantor M.N."/>
            <person name="Hua S.X."/>
        </authorList>
    </citation>
    <scope>NUCLEOTIDE SEQUENCE [LARGE SCALE GENOMIC DNA]</scope>
    <source>
        <strain evidence="2 3">CBS 117616</strain>
    </source>
</reference>
<evidence type="ECO:0000259" key="1">
    <source>
        <dbReference type="PROSITE" id="PS50075"/>
    </source>
</evidence>
<accession>A0ABQ6X0Y8</accession>
<dbReference type="SUPFAM" id="SSF47336">
    <property type="entry name" value="ACP-like"/>
    <property type="match status" value="1"/>
</dbReference>
<evidence type="ECO:0000313" key="2">
    <source>
        <dbReference type="EMBL" id="KAE8422960.1"/>
    </source>
</evidence>
<dbReference type="Proteomes" id="UP000325395">
    <property type="component" value="Unassembled WGS sequence"/>
</dbReference>
<dbReference type="Gene3D" id="1.10.1200.10">
    <property type="entry name" value="ACP-like"/>
    <property type="match status" value="1"/>
</dbReference>
<keyword evidence="3" id="KW-1185">Reference proteome</keyword>
<proteinExistence type="predicted"/>
<dbReference type="EMBL" id="ML735691">
    <property type="protein sequence ID" value="KAE8422960.1"/>
    <property type="molecule type" value="Genomic_DNA"/>
</dbReference>
<sequence length="102" mass="11357">MDYSTTNEFKKALIFLEEERHAVEETNYLSAPIIYSEPAVRPSEGDFLTALQIISEEAGIAVANLTDDVVTADMGIDSLLSLIIVSGFREELGLDRLPQQFY</sequence>
<organism evidence="2 3">
    <name type="scientific">Aspergillus pseudocaelatus</name>
    <dbReference type="NCBI Taxonomy" id="1825620"/>
    <lineage>
        <taxon>Eukaryota</taxon>
        <taxon>Fungi</taxon>
        <taxon>Dikarya</taxon>
        <taxon>Ascomycota</taxon>
        <taxon>Pezizomycotina</taxon>
        <taxon>Eurotiomycetes</taxon>
        <taxon>Eurotiomycetidae</taxon>
        <taxon>Eurotiales</taxon>
        <taxon>Aspergillaceae</taxon>
        <taxon>Aspergillus</taxon>
        <taxon>Aspergillus subgen. Circumdati</taxon>
    </lineage>
</organism>
<dbReference type="PROSITE" id="PS50075">
    <property type="entry name" value="CARRIER"/>
    <property type="match status" value="1"/>
</dbReference>
<protein>
    <recommendedName>
        <fullName evidence="1">Carrier domain-containing protein</fullName>
    </recommendedName>
</protein>
<dbReference type="InterPro" id="IPR036736">
    <property type="entry name" value="ACP-like_sf"/>
</dbReference>
<dbReference type="InterPro" id="IPR009081">
    <property type="entry name" value="PP-bd_ACP"/>
</dbReference>
<name>A0ABQ6X0Y8_9EURO</name>
<evidence type="ECO:0000313" key="3">
    <source>
        <dbReference type="Proteomes" id="UP000325395"/>
    </source>
</evidence>